<feature type="compositionally biased region" description="Low complexity" evidence="2">
    <location>
        <begin position="892"/>
        <end position="902"/>
    </location>
</feature>
<feature type="compositionally biased region" description="Polar residues" evidence="2">
    <location>
        <begin position="937"/>
        <end position="946"/>
    </location>
</feature>
<reference evidence="3 4" key="1">
    <citation type="submission" date="2019-10" db="EMBL/GenBank/DDBJ databases">
        <authorList>
            <person name="Palmer J.M."/>
        </authorList>
    </citation>
    <scope>NUCLEOTIDE SEQUENCE [LARGE SCALE GENOMIC DNA]</scope>
    <source>
        <strain evidence="3 4">TWF696</strain>
    </source>
</reference>
<feature type="region of interest" description="Disordered" evidence="2">
    <location>
        <begin position="690"/>
        <end position="730"/>
    </location>
</feature>
<feature type="compositionally biased region" description="Polar residues" evidence="2">
    <location>
        <begin position="1162"/>
        <end position="1176"/>
    </location>
</feature>
<keyword evidence="1" id="KW-0175">Coiled coil</keyword>
<feature type="region of interest" description="Disordered" evidence="2">
    <location>
        <begin position="546"/>
        <end position="570"/>
    </location>
</feature>
<feature type="region of interest" description="Disordered" evidence="2">
    <location>
        <begin position="1"/>
        <end position="24"/>
    </location>
</feature>
<feature type="compositionally biased region" description="Polar residues" evidence="2">
    <location>
        <begin position="1093"/>
        <end position="1103"/>
    </location>
</feature>
<feature type="region of interest" description="Disordered" evidence="2">
    <location>
        <begin position="743"/>
        <end position="776"/>
    </location>
</feature>
<feature type="compositionally biased region" description="Low complexity" evidence="2">
    <location>
        <begin position="1501"/>
        <end position="1518"/>
    </location>
</feature>
<feature type="region of interest" description="Disordered" evidence="2">
    <location>
        <begin position="978"/>
        <end position="1140"/>
    </location>
</feature>
<dbReference type="EMBL" id="JAVHNQ010000003">
    <property type="protein sequence ID" value="KAK6352948.1"/>
    <property type="molecule type" value="Genomic_DNA"/>
</dbReference>
<feature type="compositionally biased region" description="Pro residues" evidence="2">
    <location>
        <begin position="875"/>
        <end position="891"/>
    </location>
</feature>
<evidence type="ECO:0000256" key="2">
    <source>
        <dbReference type="SAM" id="MobiDB-lite"/>
    </source>
</evidence>
<feature type="region of interest" description="Disordered" evidence="2">
    <location>
        <begin position="1245"/>
        <end position="1276"/>
    </location>
</feature>
<feature type="region of interest" description="Disordered" evidence="2">
    <location>
        <begin position="1498"/>
        <end position="1631"/>
    </location>
</feature>
<feature type="compositionally biased region" description="Basic and acidic residues" evidence="2">
    <location>
        <begin position="710"/>
        <end position="720"/>
    </location>
</feature>
<feature type="region of interest" description="Disordered" evidence="2">
    <location>
        <begin position="210"/>
        <end position="265"/>
    </location>
</feature>
<evidence type="ECO:0000313" key="4">
    <source>
        <dbReference type="Proteomes" id="UP001375240"/>
    </source>
</evidence>
<gene>
    <name evidence="3" type="ORF">TWF696_004942</name>
</gene>
<feature type="compositionally biased region" description="Basic and acidic residues" evidence="2">
    <location>
        <begin position="978"/>
        <end position="989"/>
    </location>
</feature>
<proteinExistence type="predicted"/>
<keyword evidence="4" id="KW-1185">Reference proteome</keyword>
<evidence type="ECO:0000256" key="1">
    <source>
        <dbReference type="SAM" id="Coils"/>
    </source>
</evidence>
<sequence>MSREPPSAMPTPHPVGAWPVTPGPVRSVRRNRVSTRALINPTASSSSSARAASNAIREAAAVGVSKTRQGWFDTIYNFIMPATRTATTTQGNASTDSKSSSSSQSWWQYVSSAALSYVGRQPRRQYQSMLDPELFINHRKKEFEEMQERIRKAEERQKQKEWADQVAAQVQQLGDSLPKAPPAAQQPTDSAPQWRDVLRSTIHDPYTAAAAVTAKRPSSSSPDDIATKKASKRAQKATSNPECNKENSVKDTNANNGLRNGRYDLTKDHFQQNFKTDASRDAENIKFITAYTGWTMTSLAHNFREQRFPKLREHFPFNRTNDEIDIAKLAEILSDRAFLKRHGLNDQLTFVSFWGNPNRWRPNLPKIYIPSHMTEPNPSRRVRKFLRAEREEMHEHMNFSELKEEWSNQTLYDLEFRLPSDPPLQPRDVELPQEPFEVHRDDPRFRHLWKLLPCVRIKSYDRSQNASQARLQYKRQISKRDLWYWKLIHAVARHDRSLAKVFTRYDLNRKRGEMYWDGYKRVELIQTDDLPNDLEVEEEDLIIRDEDEDEELVDPEIGSPDKEEPKQRTLPGYTISQTYLPNAVGKSREGSKPAVRLLPPEQRRPATFKSYTPYSTKAWENDEADLSDEDNFPSAQGYRTDYTANGEAYHQAQRLTKALAKGNLLPNGTTTKKNKKVSFAQGHTLTLFDPQEAETAASSPETHTIKKRKATDGESLKVEKSPVSSPPTENRKLANTVANIDTSNIPATKPSVPATFTRPATIGQGSSNPNKRRYQDSFSEAPREWRSLENCFSAWDEDSEDAGIFFEIDIKDGRLPKGIGNWEAELRQTRGPKRVRVLRLHGGDQDFVVWDQDGVLRDPDWVPAPTQEETAPVPEARPPSPVKMQPPPVPAPSTNVAAAAAPVPRPDQLPDLSAALRGLVKPKTLDEERAEYRAKTQSDSAEQSSPKGKGKGRQAYVSEDDENPFAFKATYAKYQRELEKEQKEKEAAAKAKKAATEESSEEDEPTPEERERGLQILESLERISASQNRNLNLLDEEEQQDDQSWFPNIDSGDNPPPRKARRRVEKSSIEIDPSFPIFNPFETAPAKPRSGLKRNSSSKSENALPSPPLSGDEGNSGKEGSPPGSKAKARLTGLFDPVQSQKAPFTVVEDTAHAATGKVAQSFESDVTAPSSTASEPQVGEAGEESTNVLQPVVVNGASLPRQGSLSDIKSQGLLPPAPITSTAPVAPVTPSAALTAAEMGMFGAVKPSPNEKRGFDDDSGMDIDNTPQSARKTRSPKEFGLVTNASASMAESFKPTVPASFDFGSMNSKPLFGNENTTAVANVNTSTPFVFGAAPATSKPKDLFAPSGNTASSDMFLFGASTTSSAPTTFGQPTAKPADTPFVFGGKATATPVSTGLFGSAAPAPAAAPSIFGASTSAPTTFGTSAPAIGGIFGASTTAPSQNMFGAASNAPTSNGLFGAVSGVTPTPSFGSAPASSASLFGAQTSTATHQPFNVTSAPNFGGNTNTTSSSFTFGSNATSQPGPFGPELTKQPSASFTSGFNFGSGTNSPAPGGNFTFGAPAASNAASPAPSAPVFGASNPATPTPTPAPMGGAGDPANLFGFQPQQTNSFGRTIKTAVSRKPGSVRGRR</sequence>
<feature type="coiled-coil region" evidence="1">
    <location>
        <begin position="136"/>
        <end position="163"/>
    </location>
</feature>
<accession>A0AAV9V366</accession>
<name>A0AAV9V366_9PEZI</name>
<dbReference type="Proteomes" id="UP001375240">
    <property type="component" value="Unassembled WGS sequence"/>
</dbReference>
<comment type="caution">
    <text evidence="3">The sequence shown here is derived from an EMBL/GenBank/DDBJ whole genome shotgun (WGS) entry which is preliminary data.</text>
</comment>
<feature type="region of interest" description="Disordered" evidence="2">
    <location>
        <begin position="1159"/>
        <end position="1189"/>
    </location>
</feature>
<feature type="region of interest" description="Disordered" evidence="2">
    <location>
        <begin position="859"/>
        <end position="965"/>
    </location>
</feature>
<feature type="compositionally biased region" description="Polar residues" evidence="2">
    <location>
        <begin position="1532"/>
        <end position="1551"/>
    </location>
</feature>
<evidence type="ECO:0000313" key="3">
    <source>
        <dbReference type="EMBL" id="KAK6352948.1"/>
    </source>
</evidence>
<protein>
    <submittedName>
        <fullName evidence="3">Uncharacterized protein</fullName>
    </submittedName>
</protein>
<feature type="compositionally biased region" description="Basic and acidic residues" evidence="2">
    <location>
        <begin position="923"/>
        <end position="936"/>
    </location>
</feature>
<feature type="compositionally biased region" description="Low complexity" evidence="2">
    <location>
        <begin position="1561"/>
        <end position="1575"/>
    </location>
</feature>
<organism evidence="3 4">
    <name type="scientific">Orbilia brochopaga</name>
    <dbReference type="NCBI Taxonomy" id="3140254"/>
    <lineage>
        <taxon>Eukaryota</taxon>
        <taxon>Fungi</taxon>
        <taxon>Dikarya</taxon>
        <taxon>Ascomycota</taxon>
        <taxon>Pezizomycotina</taxon>
        <taxon>Orbiliomycetes</taxon>
        <taxon>Orbiliales</taxon>
        <taxon>Orbiliaceae</taxon>
        <taxon>Orbilia</taxon>
    </lineage>
</organism>